<evidence type="ECO:0000313" key="1">
    <source>
        <dbReference type="EMBL" id="KAJ4717146.1"/>
    </source>
</evidence>
<proteinExistence type="predicted"/>
<dbReference type="Proteomes" id="UP001164539">
    <property type="component" value="Chromosome 6"/>
</dbReference>
<keyword evidence="2" id="KW-1185">Reference proteome</keyword>
<comment type="caution">
    <text evidence="1">The sequence shown here is derived from an EMBL/GenBank/DDBJ whole genome shotgun (WGS) entry which is preliminary data.</text>
</comment>
<accession>A0ACC1Y0C5</accession>
<name>A0ACC1Y0C5_MELAZ</name>
<organism evidence="1 2">
    <name type="scientific">Melia azedarach</name>
    <name type="common">Chinaberry tree</name>
    <dbReference type="NCBI Taxonomy" id="155640"/>
    <lineage>
        <taxon>Eukaryota</taxon>
        <taxon>Viridiplantae</taxon>
        <taxon>Streptophyta</taxon>
        <taxon>Embryophyta</taxon>
        <taxon>Tracheophyta</taxon>
        <taxon>Spermatophyta</taxon>
        <taxon>Magnoliopsida</taxon>
        <taxon>eudicotyledons</taxon>
        <taxon>Gunneridae</taxon>
        <taxon>Pentapetalae</taxon>
        <taxon>rosids</taxon>
        <taxon>malvids</taxon>
        <taxon>Sapindales</taxon>
        <taxon>Meliaceae</taxon>
        <taxon>Melia</taxon>
    </lineage>
</organism>
<dbReference type="EMBL" id="CM051399">
    <property type="protein sequence ID" value="KAJ4717146.1"/>
    <property type="molecule type" value="Genomic_DNA"/>
</dbReference>
<protein>
    <submittedName>
        <fullName evidence="1">NBS-like putative resistance protein</fullName>
    </submittedName>
</protein>
<sequence length="947" mass="107301">MIGICGMGGLGKTTIAKVLYDLISLEFEGSSFLANVREISEKCGLITLQKQLIFELLKLPESSISNVHDGINMIGSRLQRRKVLLIIDDVVKIEQLEKLARSHGWFGPGSKIIITSRDKHLLVAHGIDEVYDLEVLSNDEALRLFCIKAFKAHHPTKEYEQLPERVIEYAAGLPLALKVLGSFLYGRTVEEWESALQRLRRDPPNDIIQILQISFDGLTKIEKKIFLDIVCFFKGKDRDYVVKILDGCDFDPVIGIGVLIEKSLISILYHNIIWMHDLLQEMGIQIIKREAEEPEKRSRLWEEVDIRHVLSENIGTEVIEAIYVRSEALEEREHMDPSDLEYTDLKARAFSKMTKLRLLKIHSMKLPEGLQFLPNELRLLKWRGYPLKTLPSNFNLRKIVELDMCWSSIEEIWIGIKHLNSLKFLRLSHSWNLVRTPNFTGVPNLEKLDLEGCKKLGEIHPSLLVHKKLIKLNLKHCTSLKSLPSFINMGSLRKLVLSGCSKLRKFPDIGGDMKCLKTLDLSGCSSLQNVPEKLGEVESLEELDMSRTEIRQPPLSIFLLKNLKALSLSGCKGTPASTSWFSWMARKSLDPMGLVLASLSSLSSLTRLDLSDCNLEEGASLIGICNLLSLETLNLSKNNFVSLPEIKCLSKLQSLNLHDCKRLESLPELPSNLRETQLNGCVSLERISDALKSCTSTCLNIHFAKCIKLFGNNDSVTPMLKGYLEVAPNRRSFLSIVVPGSKIPNWFSHQNEGSSLEMIRPMDSYYKKKSLVGFVASCVFHVDERMLGVPTTVGPGLEHVLLCFPVFLWLSVKADERETNFCQSLDRFDYVLSDNLLLAYFSNQHLYEIDLSLPCNHVELSFGSFPGWPGIEVKRCGVHPIYVNEVEEFDNTTEEWRKSRVWNLNEPDQISIGSIMDVATTSEQSLTDYDGEAEASDEERFNEFVSK</sequence>
<evidence type="ECO:0000313" key="2">
    <source>
        <dbReference type="Proteomes" id="UP001164539"/>
    </source>
</evidence>
<reference evidence="1 2" key="1">
    <citation type="journal article" date="2023" name="Science">
        <title>Complex scaffold remodeling in plant triterpene biosynthesis.</title>
        <authorList>
            <person name="De La Pena R."/>
            <person name="Hodgson H."/>
            <person name="Liu J.C."/>
            <person name="Stephenson M.J."/>
            <person name="Martin A.C."/>
            <person name="Owen C."/>
            <person name="Harkess A."/>
            <person name="Leebens-Mack J."/>
            <person name="Jimenez L.E."/>
            <person name="Osbourn A."/>
            <person name="Sattely E.S."/>
        </authorList>
    </citation>
    <scope>NUCLEOTIDE SEQUENCE [LARGE SCALE GENOMIC DNA]</scope>
    <source>
        <strain evidence="2">cv. JPN11</strain>
        <tissue evidence="1">Leaf</tissue>
    </source>
</reference>
<gene>
    <name evidence="1" type="ORF">OWV82_012071</name>
</gene>